<dbReference type="PANTHER" id="PTHR30290:SF9">
    <property type="entry name" value="OLIGOPEPTIDE-BINDING PROTEIN APPA"/>
    <property type="match status" value="1"/>
</dbReference>
<gene>
    <name evidence="6" type="ORF">JF922_19900</name>
</gene>
<dbReference type="SUPFAM" id="SSF53850">
    <property type="entry name" value="Periplasmic binding protein-like II"/>
    <property type="match status" value="1"/>
</dbReference>
<dbReference type="Gene3D" id="3.10.105.10">
    <property type="entry name" value="Dipeptide-binding Protein, Domain 3"/>
    <property type="match status" value="1"/>
</dbReference>
<name>A0A934K8M4_9BACT</name>
<feature type="signal peptide" evidence="4">
    <location>
        <begin position="1"/>
        <end position="23"/>
    </location>
</feature>
<dbReference type="PROSITE" id="PS51257">
    <property type="entry name" value="PROKAR_LIPOPROTEIN"/>
    <property type="match status" value="1"/>
</dbReference>
<dbReference type="InterPro" id="IPR000914">
    <property type="entry name" value="SBP_5_dom"/>
</dbReference>
<dbReference type="EMBL" id="JAEKNR010000198">
    <property type="protein sequence ID" value="MBJ7600325.1"/>
    <property type="molecule type" value="Genomic_DNA"/>
</dbReference>
<dbReference type="PIRSF" id="PIRSF002741">
    <property type="entry name" value="MppA"/>
    <property type="match status" value="1"/>
</dbReference>
<feature type="chain" id="PRO_5044773393" evidence="4">
    <location>
        <begin position="24"/>
        <end position="532"/>
    </location>
</feature>
<keyword evidence="2" id="KW-0813">Transport</keyword>
<evidence type="ECO:0000256" key="2">
    <source>
        <dbReference type="ARBA" id="ARBA00022448"/>
    </source>
</evidence>
<dbReference type="Pfam" id="PF00496">
    <property type="entry name" value="SBP_bac_5"/>
    <property type="match status" value="1"/>
</dbReference>
<evidence type="ECO:0000313" key="7">
    <source>
        <dbReference type="Proteomes" id="UP000612893"/>
    </source>
</evidence>
<evidence type="ECO:0000256" key="4">
    <source>
        <dbReference type="SAM" id="SignalP"/>
    </source>
</evidence>
<dbReference type="Gene3D" id="3.90.76.10">
    <property type="entry name" value="Dipeptide-binding Protein, Domain 1"/>
    <property type="match status" value="1"/>
</dbReference>
<evidence type="ECO:0000313" key="6">
    <source>
        <dbReference type="EMBL" id="MBJ7600325.1"/>
    </source>
</evidence>
<dbReference type="Proteomes" id="UP000612893">
    <property type="component" value="Unassembled WGS sequence"/>
</dbReference>
<keyword evidence="3 4" id="KW-0732">Signal</keyword>
<dbReference type="Gene3D" id="3.40.190.10">
    <property type="entry name" value="Periplasmic binding protein-like II"/>
    <property type="match status" value="1"/>
</dbReference>
<evidence type="ECO:0000256" key="1">
    <source>
        <dbReference type="ARBA" id="ARBA00005695"/>
    </source>
</evidence>
<organism evidence="6 7">
    <name type="scientific">Candidatus Nephthysia bennettiae</name>
    <dbReference type="NCBI Taxonomy" id="3127016"/>
    <lineage>
        <taxon>Bacteria</taxon>
        <taxon>Bacillati</taxon>
        <taxon>Candidatus Dormiibacterota</taxon>
        <taxon>Candidatus Dormibacteria</taxon>
        <taxon>Candidatus Dormibacterales</taxon>
        <taxon>Candidatus Dormibacteraceae</taxon>
        <taxon>Candidatus Nephthysia</taxon>
    </lineage>
</organism>
<sequence>MHRGRSMRNRSLTSLLLAGLVIAACGTGSTSSTTSAGPKHGDKLTIAVGIDPDTLDPAAQTTTTASQIVDMMAEPLVTIDEKGVVKPLLATKWDQSADGLNWTFTLRSGVKFSDGTPFNAQAVKFSIDRLINPKTQATQPGVLGGKSGIQSVDIVDDANVKFTLGSRFAPFAAAMTQTNAAIMSPASTNVAPNTPTHVVRPVGTGPYKFKDRQAGDHITLEANKDYWGQKPNYDTQVLKVVPDATSRESLIRAGQADVIALPPGNDLPALQHDSSLNVVMGPSDRTIQIVINTVDPKNTLLQKPGVRQALNYAVDKDAIIKTVLFGAAVPLDAPMSKALFGYCSVGTYKFDQSKAKQMLQAAGASGMTVKLLSPTGRYLQDSKVAEAVAGYLTQAGLKVEGPQTSDWPTYLGTVNVAPARASTNLHLLGWAPAYMDASQQFQQFLPSQIPPAGLNTSYYGNPQVTELVTQGNTASDPGQRKKAYCDAQKIVWNDAPWIFLYNQRYPFVTTNKVKNVTGLPNEKFVTSWTSPA</sequence>
<proteinExistence type="inferred from homology"/>
<dbReference type="PANTHER" id="PTHR30290">
    <property type="entry name" value="PERIPLASMIC BINDING COMPONENT OF ABC TRANSPORTER"/>
    <property type="match status" value="1"/>
</dbReference>
<keyword evidence="7" id="KW-1185">Reference proteome</keyword>
<dbReference type="InterPro" id="IPR039424">
    <property type="entry name" value="SBP_5"/>
</dbReference>
<evidence type="ECO:0000256" key="3">
    <source>
        <dbReference type="ARBA" id="ARBA00022729"/>
    </source>
</evidence>
<dbReference type="InterPro" id="IPR030678">
    <property type="entry name" value="Peptide/Ni-bd"/>
</dbReference>
<protein>
    <submittedName>
        <fullName evidence="6">ABC transporter substrate-binding protein</fullName>
    </submittedName>
</protein>
<accession>A0A934K8M4</accession>
<comment type="caution">
    <text evidence="6">The sequence shown here is derived from an EMBL/GenBank/DDBJ whole genome shotgun (WGS) entry which is preliminary data.</text>
</comment>
<evidence type="ECO:0000259" key="5">
    <source>
        <dbReference type="Pfam" id="PF00496"/>
    </source>
</evidence>
<comment type="similarity">
    <text evidence="1">Belongs to the bacterial solute-binding protein 5 family.</text>
</comment>
<dbReference type="AlphaFoldDB" id="A0A934K8M4"/>
<reference evidence="6" key="1">
    <citation type="submission" date="2020-10" db="EMBL/GenBank/DDBJ databases">
        <title>Ca. Dormibacterota MAGs.</title>
        <authorList>
            <person name="Montgomery K."/>
        </authorList>
    </citation>
    <scope>NUCLEOTIDE SEQUENCE [LARGE SCALE GENOMIC DNA]</scope>
    <source>
        <strain evidence="6">SC8812_S17_10</strain>
    </source>
</reference>
<dbReference type="GO" id="GO:0042597">
    <property type="term" value="C:periplasmic space"/>
    <property type="evidence" value="ECO:0007669"/>
    <property type="project" value="UniProtKB-ARBA"/>
</dbReference>
<feature type="domain" description="Solute-binding protein family 5" evidence="5">
    <location>
        <begin position="85"/>
        <end position="447"/>
    </location>
</feature>